<accession>A0A1H9D9B6</accession>
<feature type="chain" id="PRO_5011777933" description="alpha-L-rhamnosidase" evidence="4">
    <location>
        <begin position="36"/>
        <end position="906"/>
    </location>
</feature>
<evidence type="ECO:0000256" key="3">
    <source>
        <dbReference type="ARBA" id="ARBA00022801"/>
    </source>
</evidence>
<dbReference type="Pfam" id="PF17390">
    <property type="entry name" value="Bac_rhamnosid_C"/>
    <property type="match status" value="1"/>
</dbReference>
<dbReference type="Pfam" id="PF08531">
    <property type="entry name" value="Bac_rhamnosid_N"/>
    <property type="match status" value="1"/>
</dbReference>
<dbReference type="Pfam" id="PF05592">
    <property type="entry name" value="Bac_rhamnosid"/>
    <property type="match status" value="1"/>
</dbReference>
<dbReference type="SUPFAM" id="SSF48208">
    <property type="entry name" value="Six-hairpin glycosidases"/>
    <property type="match status" value="1"/>
</dbReference>
<dbReference type="SUPFAM" id="SSF49785">
    <property type="entry name" value="Galactose-binding domain-like"/>
    <property type="match status" value="1"/>
</dbReference>
<dbReference type="OrthoDB" id="9815108at2"/>
<dbReference type="InterPro" id="IPR003961">
    <property type="entry name" value="FN3_dom"/>
</dbReference>
<dbReference type="EMBL" id="FOFB01000005">
    <property type="protein sequence ID" value="SEQ09453.1"/>
    <property type="molecule type" value="Genomic_DNA"/>
</dbReference>
<dbReference type="Gene3D" id="2.60.40.10">
    <property type="entry name" value="Immunoglobulins"/>
    <property type="match status" value="1"/>
</dbReference>
<evidence type="ECO:0000313" key="6">
    <source>
        <dbReference type="EMBL" id="SEQ09453.1"/>
    </source>
</evidence>
<dbReference type="AlphaFoldDB" id="A0A1H9D9B6"/>
<dbReference type="InterPro" id="IPR016007">
    <property type="entry name" value="Alpha_rhamnosid"/>
</dbReference>
<dbReference type="PANTHER" id="PTHR33307:SF6">
    <property type="entry name" value="ALPHA-RHAMNOSIDASE (EUROFUNG)-RELATED"/>
    <property type="match status" value="1"/>
</dbReference>
<evidence type="ECO:0000313" key="7">
    <source>
        <dbReference type="Proteomes" id="UP000199021"/>
    </source>
</evidence>
<dbReference type="STRING" id="478744.SAMN05444359_105180"/>
<evidence type="ECO:0000256" key="2">
    <source>
        <dbReference type="ARBA" id="ARBA00012652"/>
    </source>
</evidence>
<keyword evidence="3" id="KW-0378">Hydrolase</keyword>
<evidence type="ECO:0000256" key="1">
    <source>
        <dbReference type="ARBA" id="ARBA00001445"/>
    </source>
</evidence>
<dbReference type="EC" id="3.2.1.40" evidence="2"/>
<dbReference type="Proteomes" id="UP000199021">
    <property type="component" value="Unassembled WGS sequence"/>
</dbReference>
<reference evidence="7" key="1">
    <citation type="submission" date="2016-10" db="EMBL/GenBank/DDBJ databases">
        <authorList>
            <person name="Varghese N."/>
            <person name="Submissions S."/>
        </authorList>
    </citation>
    <scope>NUCLEOTIDE SEQUENCE [LARGE SCALE GENOMIC DNA]</scope>
    <source>
        <strain evidence="7">DSM 24740</strain>
    </source>
</reference>
<sequence length="906" mass="101349">MESMKRHNHFAPLKRMSINVLLLAGSFLLVTCAGTAPEAPNGLTISEGFEDPLGFYDASPTFSWKLPAAGEQAAYEIEVTDADGATVWQSGRVNTSATVGVPYAGPELQSRQQLEWRVRYENPSGELSGWSESASVEYGLLTNEDWQGKWVGATTPAETTEFNLPFFRPQTLRKNFTIDGLPEQARLYITAKGVFRAQLNGQRIGNDEMTPGYTPYQHRIETLTYDVTDLLQVGENELTATLSEGWYAGRIGYTLPQWTNTDSPRLLAQLETDGQVLVVTDESWQTQPATPLTYSSIYDGEFYSELQPTEPPVPVIAEALEPTVMLRPKRHATVKIRKTLPTQNITSVKPGATIFDLGQNMVGVPHLRVPVKKGDTLWVRFAEMLDLDGDIFTKNYRSARSTDYYVAAEDGKIDWTPSFTFHGFRYVELSGYSPQATPAKGWVEGKVLYSDFSTAGTFTSSHSKLNQLQQNIEWGLRGNFLDIPTDCPQRDERLGWTGDAQVFAPTSLFLTSTHAFWASWLQSMREEQLPNGAIPFIIPNINVKRSSAGWGDAATIIPWEVYFRTGDTTVLRENYDMMRQWVGYYESKAKDHLVDFQSFGDWLQPYPANGNNRGDTPREFICTAYFARSTELCGRAARVLGRVEEAKQLDRLHQSIKTALRQAYFDEAGRITQDRATQTAYLLALGFDLLPEKLAPLAVNHLINEIELADGHLRTGFLGTPLLAPVLDRYGHAELAYKLLFRETYPSWFYSINQGATTMWERWNSYTLKDGFNPGGMNSFNHYAYGAIGQWMYERVAGIAPRAPGYREISFAPVINPPLTSAAATHESPYGHISSAWTVIDGHLDWEIIVPPNSTGFITIPKGYKADYQLIQIADDGSTVAGEATNSNEELRLTSGKYRVTSTLNK</sequence>
<dbReference type="RefSeq" id="WP_090166531.1">
    <property type="nucleotide sequence ID" value="NZ_FOFB01000005.1"/>
</dbReference>
<dbReference type="PIRSF" id="PIRSF010631">
    <property type="entry name" value="A-rhamnsds"/>
    <property type="match status" value="1"/>
</dbReference>
<feature type="domain" description="Fibronectin type-III" evidence="5">
    <location>
        <begin position="39"/>
        <end position="145"/>
    </location>
</feature>
<dbReference type="Gene3D" id="2.60.120.260">
    <property type="entry name" value="Galactose-binding domain-like"/>
    <property type="match status" value="2"/>
</dbReference>
<protein>
    <recommendedName>
        <fullName evidence="2">alpha-L-rhamnosidase</fullName>
        <ecNumber evidence="2">3.2.1.40</ecNumber>
    </recommendedName>
</protein>
<dbReference type="PROSITE" id="PS50853">
    <property type="entry name" value="FN3"/>
    <property type="match status" value="1"/>
</dbReference>
<keyword evidence="4" id="KW-0732">Signal</keyword>
<dbReference type="PANTHER" id="PTHR33307">
    <property type="entry name" value="ALPHA-RHAMNOSIDASE (EUROFUNG)"/>
    <property type="match status" value="1"/>
</dbReference>
<dbReference type="InterPro" id="IPR013783">
    <property type="entry name" value="Ig-like_fold"/>
</dbReference>
<name>A0A1H9D9B6_9BACT</name>
<dbReference type="InParanoid" id="A0A1H9D9B6"/>
<evidence type="ECO:0000256" key="4">
    <source>
        <dbReference type="SAM" id="SignalP"/>
    </source>
</evidence>
<gene>
    <name evidence="6" type="ORF">SAMN05444359_105180</name>
</gene>
<dbReference type="Pfam" id="PF17389">
    <property type="entry name" value="Bac_rhamnosid6H"/>
    <property type="match status" value="1"/>
</dbReference>
<feature type="signal peptide" evidence="4">
    <location>
        <begin position="1"/>
        <end position="35"/>
    </location>
</feature>
<dbReference type="Gene3D" id="2.60.420.10">
    <property type="entry name" value="Maltose phosphorylase, domain 3"/>
    <property type="match status" value="1"/>
</dbReference>
<comment type="catalytic activity">
    <reaction evidence="1">
        <text>Hydrolysis of terminal non-reducing alpha-L-rhamnose residues in alpha-L-rhamnosides.</text>
        <dbReference type="EC" id="3.2.1.40"/>
    </reaction>
</comment>
<proteinExistence type="predicted"/>
<keyword evidence="7" id="KW-1185">Reference proteome</keyword>
<dbReference type="InterPro" id="IPR008979">
    <property type="entry name" value="Galactose-bd-like_sf"/>
</dbReference>
<dbReference type="Pfam" id="PF25788">
    <property type="entry name" value="Ig_Rha78A_N"/>
    <property type="match status" value="1"/>
</dbReference>
<dbReference type="InterPro" id="IPR008928">
    <property type="entry name" value="6-hairpin_glycosidase_sf"/>
</dbReference>
<dbReference type="InterPro" id="IPR012341">
    <property type="entry name" value="6hp_glycosidase-like_sf"/>
</dbReference>
<dbReference type="InterPro" id="IPR013737">
    <property type="entry name" value="Bac_rhamnosid_N"/>
</dbReference>
<evidence type="ECO:0000259" key="5">
    <source>
        <dbReference type="PROSITE" id="PS50853"/>
    </source>
</evidence>
<organism evidence="6 7">
    <name type="scientific">Neolewinella agarilytica</name>
    <dbReference type="NCBI Taxonomy" id="478744"/>
    <lineage>
        <taxon>Bacteria</taxon>
        <taxon>Pseudomonadati</taxon>
        <taxon>Bacteroidota</taxon>
        <taxon>Saprospiria</taxon>
        <taxon>Saprospirales</taxon>
        <taxon>Lewinellaceae</taxon>
        <taxon>Neolewinella</taxon>
    </lineage>
</organism>
<dbReference type="GO" id="GO:0030596">
    <property type="term" value="F:alpha-L-rhamnosidase activity"/>
    <property type="evidence" value="ECO:0007669"/>
    <property type="project" value="UniProtKB-EC"/>
</dbReference>
<dbReference type="InterPro" id="IPR035398">
    <property type="entry name" value="Bac_rhamnosid_C"/>
</dbReference>
<dbReference type="InterPro" id="IPR035396">
    <property type="entry name" value="Bac_rhamnosid6H"/>
</dbReference>
<dbReference type="GO" id="GO:0005975">
    <property type="term" value="P:carbohydrate metabolic process"/>
    <property type="evidence" value="ECO:0007669"/>
    <property type="project" value="InterPro"/>
</dbReference>
<dbReference type="Gene3D" id="1.50.10.10">
    <property type="match status" value="1"/>
</dbReference>
<dbReference type="InterPro" id="IPR008902">
    <property type="entry name" value="Rhamnosid_concanavalin"/>
</dbReference>